<dbReference type="Proteomes" id="UP000054047">
    <property type="component" value="Unassembled WGS sequence"/>
</dbReference>
<protein>
    <recommendedName>
        <fullName evidence="4">CID domain-containing protein</fullName>
    </recommendedName>
</protein>
<reference evidence="2 3" key="1">
    <citation type="submission" date="2013-12" db="EMBL/GenBank/DDBJ databases">
        <title>Draft genome of the parsitic nematode Ancylostoma duodenale.</title>
        <authorList>
            <person name="Mitreva M."/>
        </authorList>
    </citation>
    <scope>NUCLEOTIDE SEQUENCE [LARGE SCALE GENOMIC DNA]</scope>
    <source>
        <strain evidence="2 3">Zhejiang</strain>
    </source>
</reference>
<dbReference type="OrthoDB" id="10069473at2759"/>
<gene>
    <name evidence="2" type="ORF">ANCDUO_08307</name>
</gene>
<keyword evidence="1" id="KW-0812">Transmembrane</keyword>
<sequence length="118" mass="13773">MTGLTMDAVMRRFQDIHSVSQEAIETISLWVMHYKDKRSIDVIVEAWLESFKIGEHFAVWYFASLFEVSLFILNFTPLVHMNSLWVTNCCELLAVTLLNPVHIKNGVYLSDHYVWHLA</sequence>
<evidence type="ECO:0000256" key="1">
    <source>
        <dbReference type="SAM" id="Phobius"/>
    </source>
</evidence>
<evidence type="ECO:0000313" key="3">
    <source>
        <dbReference type="Proteomes" id="UP000054047"/>
    </source>
</evidence>
<keyword evidence="3" id="KW-1185">Reference proteome</keyword>
<feature type="transmembrane region" description="Helical" evidence="1">
    <location>
        <begin position="57"/>
        <end position="75"/>
    </location>
</feature>
<evidence type="ECO:0008006" key="4">
    <source>
        <dbReference type="Google" id="ProtNLM"/>
    </source>
</evidence>
<evidence type="ECO:0000313" key="2">
    <source>
        <dbReference type="EMBL" id="KIH61425.1"/>
    </source>
</evidence>
<name>A0A0C2GJQ6_9BILA</name>
<organism evidence="2 3">
    <name type="scientific">Ancylostoma duodenale</name>
    <dbReference type="NCBI Taxonomy" id="51022"/>
    <lineage>
        <taxon>Eukaryota</taxon>
        <taxon>Metazoa</taxon>
        <taxon>Ecdysozoa</taxon>
        <taxon>Nematoda</taxon>
        <taxon>Chromadorea</taxon>
        <taxon>Rhabditida</taxon>
        <taxon>Rhabditina</taxon>
        <taxon>Rhabditomorpha</taxon>
        <taxon>Strongyloidea</taxon>
        <taxon>Ancylostomatidae</taxon>
        <taxon>Ancylostomatinae</taxon>
        <taxon>Ancylostoma</taxon>
    </lineage>
</organism>
<proteinExistence type="predicted"/>
<accession>A0A0C2GJQ6</accession>
<dbReference type="AlphaFoldDB" id="A0A0C2GJQ6"/>
<dbReference type="EMBL" id="KN730140">
    <property type="protein sequence ID" value="KIH61425.1"/>
    <property type="molecule type" value="Genomic_DNA"/>
</dbReference>
<keyword evidence="1" id="KW-0472">Membrane</keyword>
<keyword evidence="1" id="KW-1133">Transmembrane helix</keyword>